<evidence type="ECO:0000259" key="4">
    <source>
        <dbReference type="PROSITE" id="PS01124"/>
    </source>
</evidence>
<keyword evidence="3" id="KW-0804">Transcription</keyword>
<dbReference type="InterPro" id="IPR037923">
    <property type="entry name" value="HTH-like"/>
</dbReference>
<protein>
    <submittedName>
        <fullName evidence="5">Melibiose operon regulatory protein</fullName>
    </submittedName>
</protein>
<evidence type="ECO:0000256" key="1">
    <source>
        <dbReference type="ARBA" id="ARBA00023015"/>
    </source>
</evidence>
<evidence type="ECO:0000256" key="2">
    <source>
        <dbReference type="ARBA" id="ARBA00023125"/>
    </source>
</evidence>
<evidence type="ECO:0000256" key="3">
    <source>
        <dbReference type="ARBA" id="ARBA00023163"/>
    </source>
</evidence>
<dbReference type="Pfam" id="PF12833">
    <property type="entry name" value="HTH_18"/>
    <property type="match status" value="1"/>
</dbReference>
<dbReference type="GO" id="GO:0043565">
    <property type="term" value="F:sequence-specific DNA binding"/>
    <property type="evidence" value="ECO:0007669"/>
    <property type="project" value="InterPro"/>
</dbReference>
<dbReference type="InterPro" id="IPR003313">
    <property type="entry name" value="AraC-bd"/>
</dbReference>
<dbReference type="InterPro" id="IPR018060">
    <property type="entry name" value="HTH_AraC"/>
</dbReference>
<evidence type="ECO:0000313" key="6">
    <source>
        <dbReference type="Proteomes" id="UP000094067"/>
    </source>
</evidence>
<sequence>MNYLFAPSSEPIEYDECGQLYSHDTFIHIKRSMDVFVLILLCNGTLFIAQNQNLYELHPNQYVILFPGQEHYGYLPSTPGLSYYWCHFRFKNNEYEIISEQAAKSIVHKNTDKSAVNFTGYLLPETGTMYNADKPSLIFRLLMDLSQQNYFSKYQGNYALSLLILEIMNETLFNSENGIMNKTAYNVKEIEEWIHANCITKLSVHDVALHFGYNVNYLSSLFKRHTGYSLNKYIYISRISIAKQMLLNSSDPIKKIAINSGFSDEKQFMKTFKKTENMTPSQYRNLYYKKHFSPQLR</sequence>
<keyword evidence="2" id="KW-0238">DNA-binding</keyword>
<dbReference type="PRINTS" id="PR00032">
    <property type="entry name" value="HTHARAC"/>
</dbReference>
<dbReference type="EMBL" id="MCGH01000002">
    <property type="protein sequence ID" value="ODM07091.1"/>
    <property type="molecule type" value="Genomic_DNA"/>
</dbReference>
<gene>
    <name evidence="5" type="primary">melR_6</name>
    <name evidence="5" type="ORF">BEI61_02981</name>
</gene>
<evidence type="ECO:0000313" key="5">
    <source>
        <dbReference type="EMBL" id="ODM07091.1"/>
    </source>
</evidence>
<dbReference type="PANTHER" id="PTHR43280">
    <property type="entry name" value="ARAC-FAMILY TRANSCRIPTIONAL REGULATOR"/>
    <property type="match status" value="1"/>
</dbReference>
<dbReference type="Pfam" id="PF02311">
    <property type="entry name" value="AraC_binding"/>
    <property type="match status" value="1"/>
</dbReference>
<name>A0A1E3AFB4_9FIRM</name>
<dbReference type="RefSeq" id="WP_069152825.1">
    <property type="nucleotide sequence ID" value="NZ_CAJLDD010000002.1"/>
</dbReference>
<dbReference type="InterPro" id="IPR009057">
    <property type="entry name" value="Homeodomain-like_sf"/>
</dbReference>
<dbReference type="GO" id="GO:0003700">
    <property type="term" value="F:DNA-binding transcription factor activity"/>
    <property type="evidence" value="ECO:0007669"/>
    <property type="project" value="InterPro"/>
</dbReference>
<dbReference type="PROSITE" id="PS01124">
    <property type="entry name" value="HTH_ARAC_FAMILY_2"/>
    <property type="match status" value="1"/>
</dbReference>
<comment type="caution">
    <text evidence="5">The sequence shown here is derived from an EMBL/GenBank/DDBJ whole genome shotgun (WGS) entry which is preliminary data.</text>
</comment>
<dbReference type="SUPFAM" id="SSF46689">
    <property type="entry name" value="Homeodomain-like"/>
    <property type="match status" value="2"/>
</dbReference>
<dbReference type="InterPro" id="IPR018062">
    <property type="entry name" value="HTH_AraC-typ_CS"/>
</dbReference>
<dbReference type="AlphaFoldDB" id="A0A1E3AFB4"/>
<dbReference type="SUPFAM" id="SSF51215">
    <property type="entry name" value="Regulatory protein AraC"/>
    <property type="match status" value="1"/>
</dbReference>
<dbReference type="InterPro" id="IPR020449">
    <property type="entry name" value="Tscrpt_reg_AraC-type_HTH"/>
</dbReference>
<dbReference type="Proteomes" id="UP000094067">
    <property type="component" value="Unassembled WGS sequence"/>
</dbReference>
<dbReference type="PROSITE" id="PS00041">
    <property type="entry name" value="HTH_ARAC_FAMILY_1"/>
    <property type="match status" value="1"/>
</dbReference>
<organism evidence="5 6">
    <name type="scientific">Eisenbergiella tayi</name>
    <dbReference type="NCBI Taxonomy" id="1432052"/>
    <lineage>
        <taxon>Bacteria</taxon>
        <taxon>Bacillati</taxon>
        <taxon>Bacillota</taxon>
        <taxon>Clostridia</taxon>
        <taxon>Lachnospirales</taxon>
        <taxon>Lachnospiraceae</taxon>
        <taxon>Eisenbergiella</taxon>
    </lineage>
</organism>
<dbReference type="PANTHER" id="PTHR43280:SF34">
    <property type="entry name" value="ARAC-FAMILY TRANSCRIPTIONAL REGULATOR"/>
    <property type="match status" value="1"/>
</dbReference>
<feature type="domain" description="HTH araC/xylS-type" evidence="4">
    <location>
        <begin position="188"/>
        <end position="286"/>
    </location>
</feature>
<proteinExistence type="predicted"/>
<keyword evidence="1" id="KW-0805">Transcription regulation</keyword>
<dbReference type="Gene3D" id="1.10.10.60">
    <property type="entry name" value="Homeodomain-like"/>
    <property type="match status" value="2"/>
</dbReference>
<reference evidence="5 6" key="1">
    <citation type="submission" date="2016-07" db="EMBL/GenBank/DDBJ databases">
        <title>Characterization of isolates of Eisenbergiella tayi derived from blood cultures, using whole genome sequencing.</title>
        <authorList>
            <person name="Burdz T."/>
            <person name="Wiebe D."/>
            <person name="Huynh C."/>
            <person name="Bernard K."/>
        </authorList>
    </citation>
    <scope>NUCLEOTIDE SEQUENCE [LARGE SCALE GENOMIC DNA]</scope>
    <source>
        <strain evidence="5 6">NML 110608</strain>
    </source>
</reference>
<accession>A0A1E3AFB4</accession>
<dbReference type="SMART" id="SM00342">
    <property type="entry name" value="HTH_ARAC"/>
    <property type="match status" value="1"/>
</dbReference>